<dbReference type="AlphaFoldDB" id="A0A1L7ACH5"/>
<feature type="region of interest" description="Disordered" evidence="1">
    <location>
        <begin position="175"/>
        <end position="197"/>
    </location>
</feature>
<gene>
    <name evidence="3" type="ORF">RGI145_04570</name>
</gene>
<dbReference type="Gene3D" id="3.40.630.30">
    <property type="match status" value="1"/>
</dbReference>
<accession>A0A1L7ACH5</accession>
<dbReference type="PROSITE" id="PS51186">
    <property type="entry name" value="GNAT"/>
    <property type="match status" value="1"/>
</dbReference>
<dbReference type="GO" id="GO:0016747">
    <property type="term" value="F:acyltransferase activity, transferring groups other than amino-acyl groups"/>
    <property type="evidence" value="ECO:0007669"/>
    <property type="project" value="InterPro"/>
</dbReference>
<feature type="compositionally biased region" description="Pro residues" evidence="1">
    <location>
        <begin position="186"/>
        <end position="197"/>
    </location>
</feature>
<dbReference type="Pfam" id="PF00583">
    <property type="entry name" value="Acetyltransf_1"/>
    <property type="match status" value="1"/>
</dbReference>
<proteinExistence type="predicted"/>
<dbReference type="KEGG" id="rgi:RGI145_04570"/>
<dbReference type="InterPro" id="IPR016181">
    <property type="entry name" value="Acyl_CoA_acyltransferase"/>
</dbReference>
<name>A0A1L7ACH5_9PROT</name>
<dbReference type="eggNOG" id="COG1247">
    <property type="taxonomic scope" value="Bacteria"/>
</dbReference>
<feature type="domain" description="N-acetyltransferase" evidence="2">
    <location>
        <begin position="13"/>
        <end position="186"/>
    </location>
</feature>
<evidence type="ECO:0000259" key="2">
    <source>
        <dbReference type="PROSITE" id="PS51186"/>
    </source>
</evidence>
<dbReference type="SUPFAM" id="SSF55729">
    <property type="entry name" value="Acyl-CoA N-acyltransferases (Nat)"/>
    <property type="match status" value="1"/>
</dbReference>
<sequence length="197" mass="20709">MAGAGGEAGSGMSAIRPAHPGEARRIAEIHVAAWRETYPGLLPEAVIAARTVEDGEALWREILADAAARPVLVLEEAPGAALLGFGACGPQRDAALREAGFPGEVTALYLLRAGQGLGHGGRMLRRMALALHGMGLWPFALWVLDGNRRARGFYERLGGQSVLERQASLSGHAVSETAYGWHRPPPDAPPGVTPRGA</sequence>
<evidence type="ECO:0000313" key="3">
    <source>
        <dbReference type="EMBL" id="APT56486.1"/>
    </source>
</evidence>
<dbReference type="InterPro" id="IPR000182">
    <property type="entry name" value="GNAT_dom"/>
</dbReference>
<organism evidence="3 4">
    <name type="scientific">Roseomonas gilardii</name>
    <dbReference type="NCBI Taxonomy" id="257708"/>
    <lineage>
        <taxon>Bacteria</taxon>
        <taxon>Pseudomonadati</taxon>
        <taxon>Pseudomonadota</taxon>
        <taxon>Alphaproteobacteria</taxon>
        <taxon>Acetobacterales</taxon>
        <taxon>Roseomonadaceae</taxon>
        <taxon>Roseomonas</taxon>
    </lineage>
</organism>
<dbReference type="Proteomes" id="UP000185494">
    <property type="component" value="Chromosome 1"/>
</dbReference>
<protein>
    <recommendedName>
        <fullName evidence="2">N-acetyltransferase domain-containing protein</fullName>
    </recommendedName>
</protein>
<reference evidence="3 4" key="1">
    <citation type="submission" date="2016-05" db="EMBL/GenBank/DDBJ databases">
        <title>Complete Genome and Methylome Analysis of Psychrotrophic Bacterial Isolates from Antarctic Lake Untersee.</title>
        <authorList>
            <person name="Fomenkov A."/>
            <person name="Akimov V.N."/>
            <person name="Vasilyeva L.V."/>
            <person name="Andersen D."/>
            <person name="Vincze T."/>
            <person name="Roberts R.J."/>
        </authorList>
    </citation>
    <scope>NUCLEOTIDE SEQUENCE [LARGE SCALE GENOMIC DNA]</scope>
    <source>
        <strain evidence="3 4">U14-5</strain>
    </source>
</reference>
<evidence type="ECO:0000313" key="4">
    <source>
        <dbReference type="Proteomes" id="UP000185494"/>
    </source>
</evidence>
<dbReference type="EMBL" id="CP015583">
    <property type="protein sequence ID" value="APT56486.1"/>
    <property type="molecule type" value="Genomic_DNA"/>
</dbReference>
<evidence type="ECO:0000256" key="1">
    <source>
        <dbReference type="SAM" id="MobiDB-lite"/>
    </source>
</evidence>